<gene>
    <name evidence="1" type="ORF">AVEN_55322_1</name>
</gene>
<dbReference type="AlphaFoldDB" id="A0A4Y2DC13"/>
<keyword evidence="2" id="KW-1185">Reference proteome</keyword>
<dbReference type="EMBL" id="BGPR01000342">
    <property type="protein sequence ID" value="GBM14323.1"/>
    <property type="molecule type" value="Genomic_DNA"/>
</dbReference>
<dbReference type="Proteomes" id="UP000499080">
    <property type="component" value="Unassembled WGS sequence"/>
</dbReference>
<accession>A0A4Y2DC13</accession>
<proteinExistence type="predicted"/>
<reference evidence="1 2" key="1">
    <citation type="journal article" date="2019" name="Sci. Rep.">
        <title>Orb-weaving spider Araneus ventricosus genome elucidates the spidroin gene catalogue.</title>
        <authorList>
            <person name="Kono N."/>
            <person name="Nakamura H."/>
            <person name="Ohtoshi R."/>
            <person name="Moran D.A.P."/>
            <person name="Shinohara A."/>
            <person name="Yoshida Y."/>
            <person name="Fujiwara M."/>
            <person name="Mori M."/>
            <person name="Tomita M."/>
            <person name="Arakawa K."/>
        </authorList>
    </citation>
    <scope>NUCLEOTIDE SEQUENCE [LARGE SCALE GENOMIC DNA]</scope>
</reference>
<evidence type="ECO:0000313" key="2">
    <source>
        <dbReference type="Proteomes" id="UP000499080"/>
    </source>
</evidence>
<name>A0A4Y2DC13_ARAVE</name>
<organism evidence="1 2">
    <name type="scientific">Araneus ventricosus</name>
    <name type="common">Orbweaver spider</name>
    <name type="synonym">Epeira ventricosa</name>
    <dbReference type="NCBI Taxonomy" id="182803"/>
    <lineage>
        <taxon>Eukaryota</taxon>
        <taxon>Metazoa</taxon>
        <taxon>Ecdysozoa</taxon>
        <taxon>Arthropoda</taxon>
        <taxon>Chelicerata</taxon>
        <taxon>Arachnida</taxon>
        <taxon>Araneae</taxon>
        <taxon>Araneomorphae</taxon>
        <taxon>Entelegynae</taxon>
        <taxon>Araneoidea</taxon>
        <taxon>Araneidae</taxon>
        <taxon>Araneus</taxon>
    </lineage>
</organism>
<comment type="caution">
    <text evidence="1">The sequence shown here is derived from an EMBL/GenBank/DDBJ whole genome shotgun (WGS) entry which is preliminary data.</text>
</comment>
<evidence type="ECO:0000313" key="1">
    <source>
        <dbReference type="EMBL" id="GBM14323.1"/>
    </source>
</evidence>
<sequence>MKYLLSVRDDISSRHVVWMVAVAIETGYRSENRRTSFKSVRLAHLEPHGKERATTAKQRRQKINDSFPAANWRQEKKEIKPRLPSDFPYSKWIFPYISSCYSDRYQPDNLAGSDLVVDRQ</sequence>
<protein>
    <submittedName>
        <fullName evidence="1">Uncharacterized protein</fullName>
    </submittedName>
</protein>